<dbReference type="AlphaFoldDB" id="A0AAC9JNZ9"/>
<protein>
    <submittedName>
        <fullName evidence="2">Uncharacterized protein</fullName>
    </submittedName>
</protein>
<name>A0AAC9JNZ9_9HYPH</name>
<gene>
    <name evidence="2" type="ORF">BOQ54_03400</name>
</gene>
<feature type="region of interest" description="Disordered" evidence="1">
    <location>
        <begin position="39"/>
        <end position="74"/>
    </location>
</feature>
<feature type="region of interest" description="Disordered" evidence="1">
    <location>
        <begin position="86"/>
        <end position="106"/>
    </location>
</feature>
<evidence type="ECO:0000256" key="1">
    <source>
        <dbReference type="SAM" id="MobiDB-lite"/>
    </source>
</evidence>
<sequence length="329" mass="36654">MFPVTRACSDVAGDGELRRERAVDGARKHRPRHRKIYQVSRKNDDTPDRLPSWDTTHGDPVFRIGADGQPRQVGWRTADGTLKKLGLETGEPKGAGNQTGQPRRGGGRLYETIKWELDHPPPRQSVGSKDSIFLVHPNVARALGGEIGDPSIQSRIIDAIQKKGIEPVATDFETFAPNVPLSWDFRFDFNGHAPTGAQDLARRDGRRFRDDLALYIYENNSNPHNRPMVIDSATTYILVSDVPHGVIGQAAPGKAYMMIAFNHLDDGVLKHEFGHKYELMHDDDDGVMYPFVRKHQNTNYTDQNKADMVGPLSRALGYDPETGNAPPNS</sequence>
<dbReference type="KEGG" id="cdq:BOQ54_03400"/>
<evidence type="ECO:0000313" key="3">
    <source>
        <dbReference type="Proteomes" id="UP000182703"/>
    </source>
</evidence>
<dbReference type="Proteomes" id="UP000182703">
    <property type="component" value="Chromosome"/>
</dbReference>
<reference evidence="2 3" key="1">
    <citation type="submission" date="2016-11" db="EMBL/GenBank/DDBJ databases">
        <title>Complete genome sequence of the aerobically denitrifying bacterium Chelatococcus daeguensis TAD1.</title>
        <authorList>
            <person name="Yang Y."/>
            <person name="Huang S."/>
            <person name="Lin E."/>
        </authorList>
    </citation>
    <scope>NUCLEOTIDE SEQUENCE [LARGE SCALE GENOMIC DNA]</scope>
    <source>
        <strain evidence="2 3">TAD1</strain>
    </source>
</reference>
<dbReference type="EMBL" id="CP018095">
    <property type="protein sequence ID" value="APF36481.1"/>
    <property type="molecule type" value="Genomic_DNA"/>
</dbReference>
<organism evidence="2 3">
    <name type="scientific">Chelatococcus daeguensis</name>
    <dbReference type="NCBI Taxonomy" id="444444"/>
    <lineage>
        <taxon>Bacteria</taxon>
        <taxon>Pseudomonadati</taxon>
        <taxon>Pseudomonadota</taxon>
        <taxon>Alphaproteobacteria</taxon>
        <taxon>Hyphomicrobiales</taxon>
        <taxon>Chelatococcaceae</taxon>
        <taxon>Chelatococcus</taxon>
    </lineage>
</organism>
<keyword evidence="3" id="KW-1185">Reference proteome</keyword>
<accession>A0AAC9JNZ9</accession>
<proteinExistence type="predicted"/>
<evidence type="ECO:0000313" key="2">
    <source>
        <dbReference type="EMBL" id="APF36481.1"/>
    </source>
</evidence>